<protein>
    <submittedName>
        <fullName evidence="1">Uncharacterized protein</fullName>
    </submittedName>
</protein>
<gene>
    <name evidence="1" type="ORF">HKK74_07230</name>
</gene>
<dbReference type="Proteomes" id="UP000805614">
    <property type="component" value="Unassembled WGS sequence"/>
</dbReference>
<sequence>MKWRTLSRSACCTTLLHAPAPGALRFTTFCELPAGHVRGLSAPFAGRNIPPVQVIGVDFVDGSTLQLRDPLAGRLVQRAQSR</sequence>
<dbReference type="RefSeq" id="WP_187242274.1">
    <property type="nucleotide sequence ID" value="NZ_BAAAOK010000014.1"/>
</dbReference>
<evidence type="ECO:0000313" key="2">
    <source>
        <dbReference type="Proteomes" id="UP000805614"/>
    </source>
</evidence>
<evidence type="ECO:0000313" key="1">
    <source>
        <dbReference type="EMBL" id="MBC6465282.1"/>
    </source>
</evidence>
<organism evidence="1 2">
    <name type="scientific">Actinomadura alba</name>
    <dbReference type="NCBI Taxonomy" id="406431"/>
    <lineage>
        <taxon>Bacteria</taxon>
        <taxon>Bacillati</taxon>
        <taxon>Actinomycetota</taxon>
        <taxon>Actinomycetes</taxon>
        <taxon>Streptosporangiales</taxon>
        <taxon>Thermomonosporaceae</taxon>
        <taxon>Actinomadura</taxon>
    </lineage>
</organism>
<keyword evidence="2" id="KW-1185">Reference proteome</keyword>
<proteinExistence type="predicted"/>
<name>A0ABR7LLB9_9ACTN</name>
<reference evidence="1 2" key="1">
    <citation type="submission" date="2020-06" db="EMBL/GenBank/DDBJ databases">
        <title>Actinomadura xiongansis sp. nov., isolated from soil of Baiyangdian.</title>
        <authorList>
            <person name="Zhang X."/>
        </authorList>
    </citation>
    <scope>NUCLEOTIDE SEQUENCE [LARGE SCALE GENOMIC DNA]</scope>
    <source>
        <strain evidence="1 2">HBUM206468</strain>
    </source>
</reference>
<comment type="caution">
    <text evidence="1">The sequence shown here is derived from an EMBL/GenBank/DDBJ whole genome shotgun (WGS) entry which is preliminary data.</text>
</comment>
<accession>A0ABR7LLB9</accession>
<dbReference type="EMBL" id="JABVEC010000003">
    <property type="protein sequence ID" value="MBC6465282.1"/>
    <property type="molecule type" value="Genomic_DNA"/>
</dbReference>